<feature type="compositionally biased region" description="Low complexity" evidence="1">
    <location>
        <begin position="364"/>
        <end position="384"/>
    </location>
</feature>
<gene>
    <name evidence="3" type="primary">KRE6</name>
    <name evidence="3" type="ORF">SO694_00098039</name>
</gene>
<keyword evidence="2" id="KW-0472">Membrane</keyword>
<dbReference type="Proteomes" id="UP001363151">
    <property type="component" value="Unassembled WGS sequence"/>
</dbReference>
<evidence type="ECO:0000313" key="3">
    <source>
        <dbReference type="EMBL" id="KAK7237628.1"/>
    </source>
</evidence>
<keyword evidence="2" id="KW-0812">Transmembrane</keyword>
<name>A0ABR1FSW4_AURAN</name>
<dbReference type="EMBL" id="JBBJCI010000248">
    <property type="protein sequence ID" value="KAK7237628.1"/>
    <property type="molecule type" value="Genomic_DNA"/>
</dbReference>
<comment type="caution">
    <text evidence="3">The sequence shown here is derived from an EMBL/GenBank/DDBJ whole genome shotgun (WGS) entry which is preliminary data.</text>
</comment>
<evidence type="ECO:0000313" key="4">
    <source>
        <dbReference type="Proteomes" id="UP001363151"/>
    </source>
</evidence>
<sequence>MDAACLACSAGVTVDAYCADHPAADGCPPAPTPRPTPQPVSAAADDDDEADSAAASPVLFVGLAVLLLGVVAVCLAFHAYRKFRKEEAAADAPGRKGTILRDDDVELAVREGGEAPPPAPAPGEEASRLLASPESAAGEDEPDEPPRVEIDFAATPERPVRELQIDTVMAETTFLANSPPTSPTVETPVVNAFVAPSPPASPGAAAPAVDRFLANSPSPTIAPALLVSPPPLDLAPPALDVADDARAASDDEPSLFVAAPDPTSPAPEPPDEPSAAAFLEEALPPPPPPPEAEAPAKDVTLEVGEEPAPETPRRRPSEAEPGSPSPAQRTLQAAATAIGWLRPALWAKTGSADGDADVAADAAKVAQMEAPPEAPAAEAPAAAREGPEPARPVSASVEL</sequence>
<keyword evidence="3" id="KW-0378">Hydrolase</keyword>
<evidence type="ECO:0000256" key="2">
    <source>
        <dbReference type="SAM" id="Phobius"/>
    </source>
</evidence>
<protein>
    <submittedName>
        <fullName evidence="3">Beta-1,6-glucosyl hydrolase</fullName>
    </submittedName>
</protein>
<feature type="transmembrane region" description="Helical" evidence="2">
    <location>
        <begin position="58"/>
        <end position="80"/>
    </location>
</feature>
<feature type="region of interest" description="Disordered" evidence="1">
    <location>
        <begin position="29"/>
        <end position="49"/>
    </location>
</feature>
<feature type="compositionally biased region" description="Pro residues" evidence="1">
    <location>
        <begin position="29"/>
        <end position="38"/>
    </location>
</feature>
<feature type="compositionally biased region" description="Pro residues" evidence="1">
    <location>
        <begin position="283"/>
        <end position="292"/>
    </location>
</feature>
<proteinExistence type="predicted"/>
<organism evidence="3 4">
    <name type="scientific">Aureococcus anophagefferens</name>
    <name type="common">Harmful bloom alga</name>
    <dbReference type="NCBI Taxonomy" id="44056"/>
    <lineage>
        <taxon>Eukaryota</taxon>
        <taxon>Sar</taxon>
        <taxon>Stramenopiles</taxon>
        <taxon>Ochrophyta</taxon>
        <taxon>Pelagophyceae</taxon>
        <taxon>Pelagomonadales</taxon>
        <taxon>Pelagomonadaceae</taxon>
        <taxon>Aureococcus</taxon>
    </lineage>
</organism>
<keyword evidence="4" id="KW-1185">Reference proteome</keyword>
<dbReference type="GO" id="GO:0016787">
    <property type="term" value="F:hydrolase activity"/>
    <property type="evidence" value="ECO:0007669"/>
    <property type="project" value="UniProtKB-KW"/>
</dbReference>
<keyword evidence="2" id="KW-1133">Transmembrane helix</keyword>
<feature type="compositionally biased region" description="Low complexity" evidence="1">
    <location>
        <begin position="273"/>
        <end position="282"/>
    </location>
</feature>
<feature type="region of interest" description="Disordered" evidence="1">
    <location>
        <begin position="110"/>
        <end position="148"/>
    </location>
</feature>
<evidence type="ECO:0000256" key="1">
    <source>
        <dbReference type="SAM" id="MobiDB-lite"/>
    </source>
</evidence>
<feature type="region of interest" description="Disordered" evidence="1">
    <location>
        <begin position="215"/>
        <end position="335"/>
    </location>
</feature>
<accession>A0ABR1FSW4</accession>
<feature type="region of interest" description="Disordered" evidence="1">
    <location>
        <begin position="364"/>
        <end position="399"/>
    </location>
</feature>
<reference evidence="3 4" key="1">
    <citation type="submission" date="2024-03" db="EMBL/GenBank/DDBJ databases">
        <title>Aureococcus anophagefferens CCMP1851 and Kratosvirus quantuckense: Draft genome of a second virus-susceptible host strain in the model system.</title>
        <authorList>
            <person name="Chase E."/>
            <person name="Truchon A.R."/>
            <person name="Schepens W."/>
            <person name="Wilhelm S.W."/>
        </authorList>
    </citation>
    <scope>NUCLEOTIDE SEQUENCE [LARGE SCALE GENOMIC DNA]</scope>
    <source>
        <strain evidence="3 4">CCMP1851</strain>
    </source>
</reference>